<protein>
    <submittedName>
        <fullName evidence="3">Tryptophan 7-halogenase</fullName>
    </submittedName>
</protein>
<evidence type="ECO:0000313" key="4">
    <source>
        <dbReference type="Proteomes" id="UP001139319"/>
    </source>
</evidence>
<dbReference type="GO" id="GO:0004497">
    <property type="term" value="F:monooxygenase activity"/>
    <property type="evidence" value="ECO:0007669"/>
    <property type="project" value="InterPro"/>
</dbReference>
<dbReference type="PANTHER" id="PTHR43747">
    <property type="entry name" value="FAD-BINDING PROTEIN"/>
    <property type="match status" value="1"/>
</dbReference>
<comment type="caution">
    <text evidence="3">The sequence shown here is derived from an EMBL/GenBank/DDBJ whole genome shotgun (WGS) entry which is preliminary data.</text>
</comment>
<dbReference type="InterPro" id="IPR036188">
    <property type="entry name" value="FAD/NAD-bd_sf"/>
</dbReference>
<sequence>MKPGVNKIVIAGGGTAGWMSAALLSKAFAATKEIVLVESDAIPTVGVGEATVPPLQLFHEFLDVNEREFMRATDATFKLGIEFENWREPGHKYMHAFGHFGKDSWHCRFFNYWLAAARDKGSADFENYCLELTAARQNKFTIMANRQVQYAYHLDAGKYAQCLRTFSETLGVKRMAGNIGEVKLNPDSGHIEALQLESGEVVEGDFFIDCTGARALLIEGALHTGFEDWSHWLPSDSAYAVQTERSGEIPPYTRSIANHSGWQWRIPLQSRRGNGHVFCSAFTSDQAALDLMIDSLDAKPINEPRLIRFKTGARRKQWHKNCVALGLSSGFLEPLESTSIHLIQRNLMRLIQWFPSDQINPAEVDEFNRQAREDTEAIRDFIIMHYKVHNRRDSDFWRHCSGMDVPDDLSHRIELFKSSAKVFKRSYELFGEESWIQVLWGQGLMPEHHHPFVDTISEQELYQTLDELRSTIRRQVSDMPSHGDFVGRYCNANLSNH</sequence>
<reference evidence="3" key="1">
    <citation type="submission" date="2022-05" db="EMBL/GenBank/DDBJ databases">
        <authorList>
            <person name="Sun H.-N."/>
        </authorList>
    </citation>
    <scope>NUCLEOTIDE SEQUENCE</scope>
    <source>
        <strain evidence="3">HB14</strain>
    </source>
</reference>
<dbReference type="GO" id="GO:0000166">
    <property type="term" value="F:nucleotide binding"/>
    <property type="evidence" value="ECO:0007669"/>
    <property type="project" value="UniProtKB-KW"/>
</dbReference>
<keyword evidence="2" id="KW-0547">Nucleotide-binding</keyword>
<feature type="binding site" evidence="2">
    <location>
        <position position="327"/>
    </location>
    <ligand>
        <name>FAD</name>
        <dbReference type="ChEBI" id="CHEBI:57692"/>
    </ligand>
</feature>
<dbReference type="EMBL" id="JAMFTH010000002">
    <property type="protein sequence ID" value="MCP8899586.1"/>
    <property type="molecule type" value="Genomic_DNA"/>
</dbReference>
<dbReference type="Gene3D" id="3.50.50.60">
    <property type="entry name" value="FAD/NAD(P)-binding domain"/>
    <property type="match status" value="1"/>
</dbReference>
<dbReference type="RefSeq" id="WP_253967881.1">
    <property type="nucleotide sequence ID" value="NZ_JAMFTH010000002.1"/>
</dbReference>
<keyword evidence="2" id="KW-0274">FAD</keyword>
<feature type="binding site" evidence="2">
    <location>
        <position position="78"/>
    </location>
    <ligand>
        <name>7-chloro-L-tryptophan</name>
        <dbReference type="ChEBI" id="CHEBI:58713"/>
    </ligand>
</feature>
<name>A0A9X2I407_9GAMM</name>
<dbReference type="Proteomes" id="UP001139319">
    <property type="component" value="Unassembled WGS sequence"/>
</dbReference>
<evidence type="ECO:0000313" key="3">
    <source>
        <dbReference type="EMBL" id="MCP8899586.1"/>
    </source>
</evidence>
<dbReference type="PANTHER" id="PTHR43747:SF4">
    <property type="entry name" value="FLAVIN-DEPENDENT TRYPTOPHAN HALOGENASE"/>
    <property type="match status" value="1"/>
</dbReference>
<feature type="active site" evidence="1">
    <location>
        <position position="78"/>
    </location>
</feature>
<keyword evidence="2" id="KW-0285">Flavoprotein</keyword>
<dbReference type="InterPro" id="IPR033856">
    <property type="entry name" value="Trp_halogen"/>
</dbReference>
<dbReference type="InterPro" id="IPR006905">
    <property type="entry name" value="Flavin_halogenase"/>
</dbReference>
<dbReference type="InterPro" id="IPR050816">
    <property type="entry name" value="Flavin-dep_Halogenase_NPB"/>
</dbReference>
<proteinExistence type="predicted"/>
<accession>A0A9X2I407</accession>
<dbReference type="PIRSF" id="PIRSF011396">
    <property type="entry name" value="Trp_halogenase"/>
    <property type="match status" value="1"/>
</dbReference>
<keyword evidence="4" id="KW-1185">Reference proteome</keyword>
<gene>
    <name evidence="3" type="ORF">M6D89_09770</name>
</gene>
<evidence type="ECO:0000256" key="1">
    <source>
        <dbReference type="PIRSR" id="PIRSR011396-1"/>
    </source>
</evidence>
<feature type="binding site" evidence="2">
    <location>
        <position position="336"/>
    </location>
    <ligand>
        <name>L-tryptophan</name>
        <dbReference type="ChEBI" id="CHEBI:57912"/>
    </ligand>
</feature>
<reference evidence="3" key="2">
    <citation type="submission" date="2023-01" db="EMBL/GenBank/DDBJ databases">
        <title>Gilvimarinus xylanilyticus HB14 isolated from Caulerpa lentillifera aquaculture base in Hainan, China.</title>
        <authorList>
            <person name="Zhang Y.-J."/>
        </authorList>
    </citation>
    <scope>NUCLEOTIDE SEQUENCE</scope>
    <source>
        <strain evidence="3">HB14</strain>
    </source>
</reference>
<dbReference type="SUPFAM" id="SSF51905">
    <property type="entry name" value="FAD/NAD(P)-binding domain"/>
    <property type="match status" value="1"/>
</dbReference>
<feature type="binding site" evidence="2">
    <location>
        <position position="340"/>
    </location>
    <ligand>
        <name>FAD</name>
        <dbReference type="ChEBI" id="CHEBI:57692"/>
    </ligand>
</feature>
<evidence type="ECO:0000256" key="2">
    <source>
        <dbReference type="PIRSR" id="PIRSR011396-2"/>
    </source>
</evidence>
<dbReference type="Pfam" id="PF04820">
    <property type="entry name" value="Trp_halogenase"/>
    <property type="match status" value="1"/>
</dbReference>
<feature type="binding site" evidence="2">
    <location>
        <begin position="13"/>
        <end position="16"/>
    </location>
    <ligand>
        <name>FAD</name>
        <dbReference type="ChEBI" id="CHEBI:57692"/>
    </ligand>
</feature>
<dbReference type="AlphaFoldDB" id="A0A9X2I407"/>
<organism evidence="3 4">
    <name type="scientific">Gilvimarinus xylanilyticus</name>
    <dbReference type="NCBI Taxonomy" id="2944139"/>
    <lineage>
        <taxon>Bacteria</taxon>
        <taxon>Pseudomonadati</taxon>
        <taxon>Pseudomonadota</taxon>
        <taxon>Gammaproteobacteria</taxon>
        <taxon>Cellvibrionales</taxon>
        <taxon>Cellvibrionaceae</taxon>
        <taxon>Gilvimarinus</taxon>
    </lineage>
</organism>